<evidence type="ECO:0000256" key="6">
    <source>
        <dbReference type="ARBA" id="ARBA00022989"/>
    </source>
</evidence>
<dbReference type="SUPFAM" id="SSF48264">
    <property type="entry name" value="Cytochrome P450"/>
    <property type="match status" value="1"/>
</dbReference>
<evidence type="ECO:0000256" key="1">
    <source>
        <dbReference type="ARBA" id="ARBA00001971"/>
    </source>
</evidence>
<evidence type="ECO:0000256" key="5">
    <source>
        <dbReference type="ARBA" id="ARBA00022723"/>
    </source>
</evidence>
<keyword evidence="6 11" id="KW-1133">Transmembrane helix</keyword>
<keyword evidence="13" id="KW-1185">Reference proteome</keyword>
<evidence type="ECO:0000313" key="12">
    <source>
        <dbReference type="EMBL" id="KAL2816441.1"/>
    </source>
</evidence>
<evidence type="ECO:0000256" key="4">
    <source>
        <dbReference type="ARBA" id="ARBA00022692"/>
    </source>
</evidence>
<dbReference type="PANTHER" id="PTHR46206">
    <property type="entry name" value="CYTOCHROME P450"/>
    <property type="match status" value="1"/>
</dbReference>
<keyword evidence="10 11" id="KW-0472">Membrane</keyword>
<comment type="cofactor">
    <cofactor evidence="1">
        <name>heme</name>
        <dbReference type="ChEBI" id="CHEBI:30413"/>
    </cofactor>
</comment>
<dbReference type="EMBL" id="JBFXLS010000101">
    <property type="protein sequence ID" value="KAL2816441.1"/>
    <property type="molecule type" value="Genomic_DNA"/>
</dbReference>
<evidence type="ECO:0000256" key="9">
    <source>
        <dbReference type="ARBA" id="ARBA00023033"/>
    </source>
</evidence>
<gene>
    <name evidence="12" type="ORF">BDW59DRAFT_177368</name>
</gene>
<dbReference type="Pfam" id="PF00067">
    <property type="entry name" value="p450"/>
    <property type="match status" value="1"/>
</dbReference>
<name>A0ABR4HLT4_9EURO</name>
<sequence length="509" mass="58787">MASEQSLENSSPFYYATSLWVAFAILTIYYSIPDTSRGKILPGAPVVGRKSILEPAWFTKLRFTVQGWEIAHRGWSKKFRNSSFTIIRPESIITVIPNKYVDELRNISDDRLAAVEALVEDLMSNYTGIDILIGSHLSMNVVKTQLVPRLGSFIPIIEEELDYGFQKEFPSCKDEWVKINLNEVALRVVSRITARLFVGFPLCQNEEWLRLNEKIVPEIFSLLFPRYLHPVVAFLLPSRYNLVQYTKRIHAYLVPLIDERRQQQAQGKKLDWDIITWMMELANDTEYPAENIAQRYIYTIIGSLHTVTAAVVDTVYDLCERPDYVESLRQEVVDVLRETNGWRKDTASKMLMMDSFMKEVQRVNPPSALGFKRIVKDPNGITLSDGFHLPQGTRICTTSTSHLKDTIAPLGQDSFDGFRYYKKRFDPGYSTRYQYTATDKEHIHFGHGKYACPGRFVASNEIKMFIGKMLLKYDFEFPDGQRRRPPNKTILELSFQDPTARILVRERKA</sequence>
<dbReference type="InterPro" id="IPR001128">
    <property type="entry name" value="Cyt_P450"/>
</dbReference>
<evidence type="ECO:0000313" key="13">
    <source>
        <dbReference type="Proteomes" id="UP001610335"/>
    </source>
</evidence>
<comment type="similarity">
    <text evidence="3">Belongs to the cytochrome P450 family.</text>
</comment>
<comment type="caution">
    <text evidence="12">The sequence shown here is derived from an EMBL/GenBank/DDBJ whole genome shotgun (WGS) entry which is preliminary data.</text>
</comment>
<evidence type="ECO:0000256" key="3">
    <source>
        <dbReference type="ARBA" id="ARBA00010617"/>
    </source>
</evidence>
<evidence type="ECO:0000256" key="11">
    <source>
        <dbReference type="SAM" id="Phobius"/>
    </source>
</evidence>
<dbReference type="Gene3D" id="1.10.630.10">
    <property type="entry name" value="Cytochrome P450"/>
    <property type="match status" value="1"/>
</dbReference>
<organism evidence="12 13">
    <name type="scientific">Aspergillus cavernicola</name>
    <dbReference type="NCBI Taxonomy" id="176166"/>
    <lineage>
        <taxon>Eukaryota</taxon>
        <taxon>Fungi</taxon>
        <taxon>Dikarya</taxon>
        <taxon>Ascomycota</taxon>
        <taxon>Pezizomycotina</taxon>
        <taxon>Eurotiomycetes</taxon>
        <taxon>Eurotiomycetidae</taxon>
        <taxon>Eurotiales</taxon>
        <taxon>Aspergillaceae</taxon>
        <taxon>Aspergillus</taxon>
        <taxon>Aspergillus subgen. Nidulantes</taxon>
    </lineage>
</organism>
<evidence type="ECO:0000256" key="8">
    <source>
        <dbReference type="ARBA" id="ARBA00023004"/>
    </source>
</evidence>
<dbReference type="CDD" id="cd11041">
    <property type="entry name" value="CYP503A1-like"/>
    <property type="match status" value="1"/>
</dbReference>
<evidence type="ECO:0000256" key="10">
    <source>
        <dbReference type="ARBA" id="ARBA00023136"/>
    </source>
</evidence>
<keyword evidence="7" id="KW-0560">Oxidoreductase</keyword>
<feature type="transmembrane region" description="Helical" evidence="11">
    <location>
        <begin position="12"/>
        <end position="32"/>
    </location>
</feature>
<keyword evidence="5" id="KW-0479">Metal-binding</keyword>
<proteinExistence type="inferred from homology"/>
<comment type="subcellular location">
    <subcellularLocation>
        <location evidence="2">Membrane</location>
    </subcellularLocation>
</comment>
<keyword evidence="9" id="KW-0503">Monooxygenase</keyword>
<keyword evidence="4 11" id="KW-0812">Transmembrane</keyword>
<dbReference type="Proteomes" id="UP001610335">
    <property type="component" value="Unassembled WGS sequence"/>
</dbReference>
<reference evidence="12 13" key="1">
    <citation type="submission" date="2024-07" db="EMBL/GenBank/DDBJ databases">
        <title>Section-level genome sequencing and comparative genomics of Aspergillus sections Usti and Cavernicolus.</title>
        <authorList>
            <consortium name="Lawrence Berkeley National Laboratory"/>
            <person name="Nybo J.L."/>
            <person name="Vesth T.C."/>
            <person name="Theobald S."/>
            <person name="Frisvad J.C."/>
            <person name="Larsen T.O."/>
            <person name="Kjaerboelling I."/>
            <person name="Rothschild-Mancinelli K."/>
            <person name="Lyhne E.K."/>
            <person name="Kogle M.E."/>
            <person name="Barry K."/>
            <person name="Clum A."/>
            <person name="Na H."/>
            <person name="Ledsgaard L."/>
            <person name="Lin J."/>
            <person name="Lipzen A."/>
            <person name="Kuo A."/>
            <person name="Riley R."/>
            <person name="Mondo S."/>
            <person name="LaButti K."/>
            <person name="Haridas S."/>
            <person name="Pangalinan J."/>
            <person name="Salamov A.A."/>
            <person name="Simmons B.A."/>
            <person name="Magnuson J.K."/>
            <person name="Chen J."/>
            <person name="Drula E."/>
            <person name="Henrissat B."/>
            <person name="Wiebenga A."/>
            <person name="Lubbers R.J."/>
            <person name="Gomes A.C."/>
            <person name="Makela M.R."/>
            <person name="Stajich J."/>
            <person name="Grigoriev I.V."/>
            <person name="Mortensen U.H."/>
            <person name="De vries R.P."/>
            <person name="Baker S.E."/>
            <person name="Andersen M.R."/>
        </authorList>
    </citation>
    <scope>NUCLEOTIDE SEQUENCE [LARGE SCALE GENOMIC DNA]</scope>
    <source>
        <strain evidence="12 13">CBS 600.67</strain>
    </source>
</reference>
<dbReference type="InterPro" id="IPR036396">
    <property type="entry name" value="Cyt_P450_sf"/>
</dbReference>
<keyword evidence="8" id="KW-0408">Iron</keyword>
<accession>A0ABR4HLT4</accession>
<evidence type="ECO:0000256" key="2">
    <source>
        <dbReference type="ARBA" id="ARBA00004370"/>
    </source>
</evidence>
<protein>
    <submittedName>
        <fullName evidence="12">Cytochrome P450</fullName>
    </submittedName>
</protein>
<evidence type="ECO:0000256" key="7">
    <source>
        <dbReference type="ARBA" id="ARBA00023002"/>
    </source>
</evidence>